<dbReference type="Gene3D" id="2.160.20.10">
    <property type="entry name" value="Single-stranded right-handed beta-helix, Pectin lyase-like"/>
    <property type="match status" value="1"/>
</dbReference>
<dbReference type="Proteomes" id="UP000051906">
    <property type="component" value="Unassembled WGS sequence"/>
</dbReference>
<dbReference type="STRING" id="616990.IV54_GL001810"/>
<reference evidence="1 2" key="1">
    <citation type="journal article" date="2015" name="Genome Announc.">
        <title>Expanding the biotechnology potential of lactobacilli through comparative genomics of 213 strains and associated genera.</title>
        <authorList>
            <person name="Sun Z."/>
            <person name="Harris H.M."/>
            <person name="McCann A."/>
            <person name="Guo C."/>
            <person name="Argimon S."/>
            <person name="Zhang W."/>
            <person name="Yang X."/>
            <person name="Jeffery I.B."/>
            <person name="Cooney J.C."/>
            <person name="Kagawa T.F."/>
            <person name="Liu W."/>
            <person name="Song Y."/>
            <person name="Salvetti E."/>
            <person name="Wrobel A."/>
            <person name="Rasinkangas P."/>
            <person name="Parkhill J."/>
            <person name="Rea M.C."/>
            <person name="O'Sullivan O."/>
            <person name="Ritari J."/>
            <person name="Douillard F.P."/>
            <person name="Paul Ross R."/>
            <person name="Yang R."/>
            <person name="Briner A.E."/>
            <person name="Felis G.E."/>
            <person name="de Vos W.M."/>
            <person name="Barrangou R."/>
            <person name="Klaenhammer T.R."/>
            <person name="Caufield P.W."/>
            <person name="Cui Y."/>
            <person name="Zhang H."/>
            <person name="O'Toole P.W."/>
        </authorList>
    </citation>
    <scope>NUCLEOTIDE SEQUENCE [LARGE SCALE GENOMIC DNA]</scope>
    <source>
        <strain evidence="1 2">DSM 22467</strain>
    </source>
</reference>
<dbReference type="InterPro" id="IPR011050">
    <property type="entry name" value="Pectin_lyase_fold/virulence"/>
</dbReference>
<dbReference type="AlphaFoldDB" id="A0A0R2M0D8"/>
<organism evidence="1 2">
    <name type="scientific">Levilactobacillus paucivorans</name>
    <dbReference type="NCBI Taxonomy" id="616990"/>
    <lineage>
        <taxon>Bacteria</taxon>
        <taxon>Bacillati</taxon>
        <taxon>Bacillota</taxon>
        <taxon>Bacilli</taxon>
        <taxon>Lactobacillales</taxon>
        <taxon>Lactobacillaceae</taxon>
        <taxon>Levilactobacillus</taxon>
    </lineage>
</organism>
<proteinExistence type="predicted"/>
<accession>A0A0R2M0D8</accession>
<protein>
    <submittedName>
        <fullName evidence="1">N-acetylmuramoyl-L-alanine amidase</fullName>
    </submittedName>
</protein>
<keyword evidence="2" id="KW-1185">Reference proteome</keyword>
<name>A0A0R2M0D8_9LACO</name>
<dbReference type="PATRIC" id="fig|616990.3.peg.1920"/>
<sequence>MTVVVGTTLLSLSGLPGTSSRQSVVAHAATTINAKNQGMVGDGETANNEAMQAMLDKWDQDALTVRVPKGTYVFDSGKILLHSNITFKFDKGAVFRVTDGHEVFFVYPSPKAGYDGGLKNVTWQRATFQGDHVKGQSVFVQSVHHAQNVNFQDCVFDNAESPTGHYLDLDGSHNINVTGSVFTGFDGSRDYKEAIQVDYSNLRAMSYQNPGDQYDNLPTYGVTVTDSQFLPVQKASGSVKVYAPNPIGEHAVYNKGVDGIIHDVRFSNNTVVDPKPLTSAAGSGMATIHFKGISNLWITGNRFINQHALGSGDYIYLRNTLPNYQMTNINIKDNTFTDVNPMHSYVSLDSRYATNPMTQVTITGNKATTQNDQAQFLMSNFAMTGNTVAKNSIKKAKKSGTVVKPQHTIKPTAVVHDTGQKLKKRKQTNKHETYFKGVASQHAQLSKHYKSYTLYNVIKGHKNWNALKFKWQSIKTKRVYIDMRAEADTGKWYRIRFSKKANAKTYWIRKGALTFDTFTKEAFDHDAMLAKVYPVYTRPFNDPLLAQQRGTTADIAQRVVHITERVQRKTSSGSVTTFYRMSNGLWTRAAAFELQ</sequence>
<evidence type="ECO:0000313" key="1">
    <source>
        <dbReference type="EMBL" id="KRO03962.1"/>
    </source>
</evidence>
<dbReference type="SUPFAM" id="SSF51126">
    <property type="entry name" value="Pectin lyase-like"/>
    <property type="match status" value="1"/>
</dbReference>
<evidence type="ECO:0000313" key="2">
    <source>
        <dbReference type="Proteomes" id="UP000051906"/>
    </source>
</evidence>
<gene>
    <name evidence="1" type="ORF">IV54_GL001810</name>
</gene>
<dbReference type="InterPro" id="IPR012334">
    <property type="entry name" value="Pectin_lyas_fold"/>
</dbReference>
<comment type="caution">
    <text evidence="1">The sequence shown here is derived from an EMBL/GenBank/DDBJ whole genome shotgun (WGS) entry which is preliminary data.</text>
</comment>
<dbReference type="EMBL" id="JQCA01000048">
    <property type="protein sequence ID" value="KRO03962.1"/>
    <property type="molecule type" value="Genomic_DNA"/>
</dbReference>